<proteinExistence type="predicted"/>
<protein>
    <recommendedName>
        <fullName evidence="4">Terminase</fullName>
    </recommendedName>
</protein>
<comment type="caution">
    <text evidence="1">The sequence shown here is derived from an EMBL/GenBank/DDBJ whole genome shotgun (WGS) entry which is preliminary data.</text>
</comment>
<accession>A0AAW6BZ20</accession>
<dbReference type="EMBL" id="JAQLWV010000013">
    <property type="protein sequence ID" value="MDB7933433.1"/>
    <property type="molecule type" value="Genomic_DNA"/>
</dbReference>
<gene>
    <name evidence="1" type="ORF">PND83_02540</name>
    <name evidence="2" type="ORF">PNE06_10160</name>
</gene>
<evidence type="ECO:0000313" key="2">
    <source>
        <dbReference type="EMBL" id="MDB7933433.1"/>
    </source>
</evidence>
<dbReference type="AlphaFoldDB" id="A0AAW6BZ20"/>
<dbReference type="RefSeq" id="WP_007488716.1">
    <property type="nucleotide sequence ID" value="NZ_BAABXT010000001.1"/>
</dbReference>
<dbReference type="Gene3D" id="3.40.50.300">
    <property type="entry name" value="P-loop containing nucleotide triphosphate hydrolases"/>
    <property type="match status" value="1"/>
</dbReference>
<dbReference type="Gene3D" id="3.30.420.240">
    <property type="match status" value="1"/>
</dbReference>
<evidence type="ECO:0008006" key="4">
    <source>
        <dbReference type="Google" id="ProtNLM"/>
    </source>
</evidence>
<sequence length="606" mass="69371">MPAGKWWNPTLHRWIKRGEPKPVDYSKKNSESWCLLLSYFRWYPDRLLAICQSPEADFQQQFIQALIWRADARYKETFITGSRGLSKTYTKLSGAATEMLCWPHERIRYFGPTMDQAADLARSAFEQVQKNYPALTSQIIIKTSAKGDFTLITDTNSEFRITSKRGDNCHQVICEECGQEDEYPFDHDRYQTVVDPTNRLRHLVNGYPDPNHINFKKHYITSASSQQNDAFKYRCDILADMVAGKSAFAIDVPWTVSVLSGIRDIEYFRGLKKNMTPEKWLRECESVYTGDTKDPVISDVALTKSQVLKVMEERHCGNPNCIYIIGYDVSHEEGANHAKCAIAVTKLTAQKEDSKKDVFLKQVVYLNDMLPREASLQAQYLKQMWTRFSMSGSNFLTYIAIDDKQYGKSVTEQLMKDMGDGVTLCCMNHDYPELELPGALPVIYPVKASNGARETGNSDPDGEMIKYAKMQFENGNVQMIVPDHYAGLEAYKKAHKITDSSSDVEIVLPYIKAHEMVRQIKNLQIKYRGSNWSEDRVSKFIQRDMWSATKYTLRVAQLLERKNLIQSARRKTNWEPLIAAARRASATASGVASYRPRVLGRRGRVC</sequence>
<dbReference type="GeneID" id="63974375"/>
<dbReference type="Proteomes" id="UP001211173">
    <property type="component" value="Unassembled WGS sequence"/>
</dbReference>
<organism evidence="1 3">
    <name type="scientific">Flavonifractor plautii</name>
    <name type="common">Fusobacterium plautii</name>
    <dbReference type="NCBI Taxonomy" id="292800"/>
    <lineage>
        <taxon>Bacteria</taxon>
        <taxon>Bacillati</taxon>
        <taxon>Bacillota</taxon>
        <taxon>Clostridia</taxon>
        <taxon>Eubacteriales</taxon>
        <taxon>Oscillospiraceae</taxon>
        <taxon>Flavonifractor</taxon>
    </lineage>
</organism>
<dbReference type="InterPro" id="IPR027417">
    <property type="entry name" value="P-loop_NTPase"/>
</dbReference>
<evidence type="ECO:0000313" key="3">
    <source>
        <dbReference type="Proteomes" id="UP001211006"/>
    </source>
</evidence>
<reference evidence="1" key="1">
    <citation type="submission" date="2023-01" db="EMBL/GenBank/DDBJ databases">
        <title>Human gut microbiome strain richness.</title>
        <authorList>
            <person name="Chen-Liaw A."/>
        </authorList>
    </citation>
    <scope>NUCLEOTIDE SEQUENCE</scope>
    <source>
        <strain evidence="2">1001287st1_F4_1001285I_161205</strain>
        <strain evidence="1">2225st1_A6_2225SCRN_200828</strain>
    </source>
</reference>
<name>A0AAW6BZ20_FLAPL</name>
<evidence type="ECO:0000313" key="1">
    <source>
        <dbReference type="EMBL" id="MDB7904849.1"/>
    </source>
</evidence>
<dbReference type="Proteomes" id="UP001211006">
    <property type="component" value="Unassembled WGS sequence"/>
</dbReference>
<dbReference type="EMBL" id="JAQLWO010000002">
    <property type="protein sequence ID" value="MDB7904849.1"/>
    <property type="molecule type" value="Genomic_DNA"/>
</dbReference>